<dbReference type="InterPro" id="IPR001789">
    <property type="entry name" value="Sig_transdc_resp-reg_receiver"/>
</dbReference>
<dbReference type="PROSITE" id="PS50043">
    <property type="entry name" value="HTH_LUXR_2"/>
    <property type="match status" value="1"/>
</dbReference>
<dbReference type="GO" id="GO:0000160">
    <property type="term" value="P:phosphorelay signal transduction system"/>
    <property type="evidence" value="ECO:0007669"/>
    <property type="project" value="InterPro"/>
</dbReference>
<dbReference type="Proteomes" id="UP000481327">
    <property type="component" value="Unassembled WGS sequence"/>
</dbReference>
<proteinExistence type="predicted"/>
<evidence type="ECO:0000256" key="3">
    <source>
        <dbReference type="PROSITE-ProRule" id="PRU00169"/>
    </source>
</evidence>
<dbReference type="Gene3D" id="3.40.50.2300">
    <property type="match status" value="1"/>
</dbReference>
<protein>
    <submittedName>
        <fullName evidence="6">Response regulator</fullName>
    </submittedName>
</protein>
<gene>
    <name evidence="6" type="ORF">F3168_07035</name>
</gene>
<evidence type="ECO:0000256" key="2">
    <source>
        <dbReference type="ARBA" id="ARBA00023125"/>
    </source>
</evidence>
<evidence type="ECO:0000259" key="5">
    <source>
        <dbReference type="PROSITE" id="PS50110"/>
    </source>
</evidence>
<dbReference type="CDD" id="cd06170">
    <property type="entry name" value="LuxR_C_like"/>
    <property type="match status" value="1"/>
</dbReference>
<feature type="domain" description="HTH luxR-type" evidence="4">
    <location>
        <begin position="175"/>
        <end position="240"/>
    </location>
</feature>
<dbReference type="PROSITE" id="PS50110">
    <property type="entry name" value="RESPONSE_REGULATORY"/>
    <property type="match status" value="1"/>
</dbReference>
<evidence type="ECO:0000259" key="4">
    <source>
        <dbReference type="PROSITE" id="PS50043"/>
    </source>
</evidence>
<feature type="modified residue" description="4-aspartylphosphate" evidence="3">
    <location>
        <position position="90"/>
    </location>
</feature>
<dbReference type="EMBL" id="WIOL01000002">
    <property type="protein sequence ID" value="MQT17011.1"/>
    <property type="molecule type" value="Genomic_DNA"/>
</dbReference>
<dbReference type="SUPFAM" id="SSF52172">
    <property type="entry name" value="CheY-like"/>
    <property type="match status" value="1"/>
</dbReference>
<dbReference type="SMART" id="SM00448">
    <property type="entry name" value="REC"/>
    <property type="match status" value="1"/>
</dbReference>
<evidence type="ECO:0000313" key="7">
    <source>
        <dbReference type="Proteomes" id="UP000481327"/>
    </source>
</evidence>
<reference evidence="6 7" key="1">
    <citation type="submission" date="2019-09" db="EMBL/GenBank/DDBJ databases">
        <title>Polymorphobacter sp. isolated from a lake in China.</title>
        <authorList>
            <person name="Liu Z."/>
        </authorList>
    </citation>
    <scope>NUCLEOTIDE SEQUENCE [LARGE SCALE GENOMIC DNA]</scope>
    <source>
        <strain evidence="6 7">D40P</strain>
    </source>
</reference>
<feature type="domain" description="Response regulatory" evidence="5">
    <location>
        <begin position="40"/>
        <end position="155"/>
    </location>
</feature>
<accession>A0A7C9GRA8</accession>
<dbReference type="Pfam" id="PF00072">
    <property type="entry name" value="Response_reg"/>
    <property type="match status" value="1"/>
</dbReference>
<keyword evidence="1 3" id="KW-0597">Phosphoprotein</keyword>
<dbReference type="InterPro" id="IPR039420">
    <property type="entry name" value="WalR-like"/>
</dbReference>
<dbReference type="Pfam" id="PF00196">
    <property type="entry name" value="GerE"/>
    <property type="match status" value="1"/>
</dbReference>
<name>A0A7C9GRA8_9SPHN</name>
<dbReference type="PANTHER" id="PTHR43214">
    <property type="entry name" value="TWO-COMPONENT RESPONSE REGULATOR"/>
    <property type="match status" value="1"/>
</dbReference>
<evidence type="ECO:0000313" key="6">
    <source>
        <dbReference type="EMBL" id="MQT17011.1"/>
    </source>
</evidence>
<organism evidence="6 7">
    <name type="scientific">Sandarakinorhabdus fusca</name>
    <dbReference type="NCBI Taxonomy" id="1439888"/>
    <lineage>
        <taxon>Bacteria</taxon>
        <taxon>Pseudomonadati</taxon>
        <taxon>Pseudomonadota</taxon>
        <taxon>Alphaproteobacteria</taxon>
        <taxon>Sphingomonadales</taxon>
        <taxon>Sphingosinicellaceae</taxon>
        <taxon>Sandarakinorhabdus</taxon>
    </lineage>
</organism>
<dbReference type="PRINTS" id="PR00038">
    <property type="entry name" value="HTHLUXR"/>
</dbReference>
<dbReference type="GO" id="GO:0006355">
    <property type="term" value="P:regulation of DNA-templated transcription"/>
    <property type="evidence" value="ECO:0007669"/>
    <property type="project" value="InterPro"/>
</dbReference>
<dbReference type="AlphaFoldDB" id="A0A7C9GRA8"/>
<keyword evidence="7" id="KW-1185">Reference proteome</keyword>
<keyword evidence="2" id="KW-0238">DNA-binding</keyword>
<dbReference type="InterPro" id="IPR058245">
    <property type="entry name" value="NreC/VraR/RcsB-like_REC"/>
</dbReference>
<dbReference type="InterPro" id="IPR000792">
    <property type="entry name" value="Tscrpt_reg_LuxR_C"/>
</dbReference>
<dbReference type="OrthoDB" id="9814495at2"/>
<dbReference type="SMART" id="SM00421">
    <property type="entry name" value="HTH_LUXR"/>
    <property type="match status" value="1"/>
</dbReference>
<dbReference type="InterPro" id="IPR016032">
    <property type="entry name" value="Sig_transdc_resp-reg_C-effctor"/>
</dbReference>
<dbReference type="SUPFAM" id="SSF46894">
    <property type="entry name" value="C-terminal effector domain of the bipartite response regulators"/>
    <property type="match status" value="1"/>
</dbReference>
<comment type="caution">
    <text evidence="6">The sequence shown here is derived from an EMBL/GenBank/DDBJ whole genome shotgun (WGS) entry which is preliminary data.</text>
</comment>
<evidence type="ECO:0000256" key="1">
    <source>
        <dbReference type="ARBA" id="ARBA00022553"/>
    </source>
</evidence>
<sequence>MADGPDGWIGYGFNAIDVFGMSLGTELVSSTAAAVVPLHRCLIADDHPLLRDSLAMLITARWPAAEVLTAGSFPDAWSRAAEAPDLCILDLAMPGADPLAGVAGVRAAAPDSRIVIVTGSDEDSVLLGLVAAGIAGFVPKRLPSPLLLAAIELVLAGGRYLPDRLAEIAVENEQSRRCAAPVTPRQVEVLRLMAAGLTNKAIAKALGVSPATVKTHAALAISAVGATNRTDAAIRAAAAGLI</sequence>
<dbReference type="GO" id="GO:0003677">
    <property type="term" value="F:DNA binding"/>
    <property type="evidence" value="ECO:0007669"/>
    <property type="project" value="UniProtKB-KW"/>
</dbReference>
<dbReference type="RefSeq" id="WP_152577439.1">
    <property type="nucleotide sequence ID" value="NZ_JAATJI010000001.1"/>
</dbReference>
<dbReference type="CDD" id="cd17535">
    <property type="entry name" value="REC_NarL-like"/>
    <property type="match status" value="1"/>
</dbReference>
<dbReference type="InterPro" id="IPR011006">
    <property type="entry name" value="CheY-like_superfamily"/>
</dbReference>